<dbReference type="RefSeq" id="WP_377459254.1">
    <property type="nucleotide sequence ID" value="NZ_JBHLUB010000029.1"/>
</dbReference>
<evidence type="ECO:0000313" key="9">
    <source>
        <dbReference type="EMBL" id="MFC0582242.1"/>
    </source>
</evidence>
<accession>A0ABV6PD02</accession>
<keyword evidence="4 7" id="KW-0812">Transmembrane</keyword>
<comment type="subcellular location">
    <subcellularLocation>
        <location evidence="1 7">Cell membrane</location>
        <topology evidence="1 7">Multi-pass membrane protein</topology>
    </subcellularLocation>
</comment>
<name>A0ABV6PD02_9MICC</name>
<comment type="similarity">
    <text evidence="2 7">Belongs to the DedA family.</text>
</comment>
<evidence type="ECO:0000259" key="8">
    <source>
        <dbReference type="Pfam" id="PF09335"/>
    </source>
</evidence>
<keyword evidence="6 7" id="KW-0472">Membrane</keyword>
<feature type="domain" description="VTT" evidence="8">
    <location>
        <begin position="34"/>
        <end position="160"/>
    </location>
</feature>
<protein>
    <submittedName>
        <fullName evidence="9">DedA family protein</fullName>
    </submittedName>
</protein>
<evidence type="ECO:0000256" key="7">
    <source>
        <dbReference type="RuleBase" id="RU367016"/>
    </source>
</evidence>
<reference evidence="9 10" key="1">
    <citation type="submission" date="2024-09" db="EMBL/GenBank/DDBJ databases">
        <authorList>
            <person name="Sun Q."/>
            <person name="Mori K."/>
        </authorList>
    </citation>
    <scope>NUCLEOTIDE SEQUENCE [LARGE SCALE GENOMIC DNA]</scope>
    <source>
        <strain evidence="9 10">NCAIM B.02604</strain>
    </source>
</reference>
<dbReference type="InterPro" id="IPR032816">
    <property type="entry name" value="VTT_dom"/>
</dbReference>
<feature type="transmembrane region" description="Helical" evidence="7">
    <location>
        <begin position="140"/>
        <end position="162"/>
    </location>
</feature>
<feature type="transmembrane region" description="Helical" evidence="7">
    <location>
        <begin position="168"/>
        <end position="193"/>
    </location>
</feature>
<dbReference type="Proteomes" id="UP001589862">
    <property type="component" value="Unassembled WGS sequence"/>
</dbReference>
<dbReference type="InterPro" id="IPR032818">
    <property type="entry name" value="DedA-like"/>
</dbReference>
<dbReference type="Pfam" id="PF09335">
    <property type="entry name" value="VTT_dom"/>
    <property type="match status" value="1"/>
</dbReference>
<evidence type="ECO:0000256" key="2">
    <source>
        <dbReference type="ARBA" id="ARBA00010792"/>
    </source>
</evidence>
<keyword evidence="5 7" id="KW-1133">Transmembrane helix</keyword>
<sequence length="215" mass="23433">MDTNLVAEWAADLAWLYYPLTFILVAADTFLPPIPSEVLVAAGGILAREGSFSLWGIITVATVGGFVGDLGLYAMTRYRIRHWLVRQRWGRWLYDRIGRVMTKVGPTTSYTGMIVFRIVAGGRTAVVATAGMMGIPWRPFLITTTLGSILWGIYMPLLGYFAHEMTGWPLWASAVLAMVVGTLLGLLVAWLIALGRRGKRGSRAGDVPGGTDRAG</sequence>
<evidence type="ECO:0000256" key="1">
    <source>
        <dbReference type="ARBA" id="ARBA00004651"/>
    </source>
</evidence>
<feature type="transmembrane region" description="Helical" evidence="7">
    <location>
        <begin position="52"/>
        <end position="74"/>
    </location>
</feature>
<keyword evidence="3 7" id="KW-1003">Cell membrane</keyword>
<dbReference type="PANTHER" id="PTHR30353">
    <property type="entry name" value="INNER MEMBRANE PROTEIN DEDA-RELATED"/>
    <property type="match status" value="1"/>
</dbReference>
<organism evidence="9 10">
    <name type="scientific">Micrococcoides hystricis</name>
    <dbReference type="NCBI Taxonomy" id="1572761"/>
    <lineage>
        <taxon>Bacteria</taxon>
        <taxon>Bacillati</taxon>
        <taxon>Actinomycetota</taxon>
        <taxon>Actinomycetes</taxon>
        <taxon>Micrococcales</taxon>
        <taxon>Micrococcaceae</taxon>
        <taxon>Micrococcoides</taxon>
    </lineage>
</organism>
<evidence type="ECO:0000256" key="5">
    <source>
        <dbReference type="ARBA" id="ARBA00022989"/>
    </source>
</evidence>
<evidence type="ECO:0000256" key="3">
    <source>
        <dbReference type="ARBA" id="ARBA00022475"/>
    </source>
</evidence>
<evidence type="ECO:0000256" key="6">
    <source>
        <dbReference type="ARBA" id="ARBA00023136"/>
    </source>
</evidence>
<dbReference type="PANTHER" id="PTHR30353:SF0">
    <property type="entry name" value="TRANSMEMBRANE PROTEIN"/>
    <property type="match status" value="1"/>
</dbReference>
<dbReference type="EMBL" id="JBHLUB010000029">
    <property type="protein sequence ID" value="MFC0582242.1"/>
    <property type="molecule type" value="Genomic_DNA"/>
</dbReference>
<evidence type="ECO:0000313" key="10">
    <source>
        <dbReference type="Proteomes" id="UP001589862"/>
    </source>
</evidence>
<proteinExistence type="inferred from homology"/>
<keyword evidence="10" id="KW-1185">Reference proteome</keyword>
<comment type="caution">
    <text evidence="9">The sequence shown here is derived from an EMBL/GenBank/DDBJ whole genome shotgun (WGS) entry which is preliminary data.</text>
</comment>
<gene>
    <name evidence="9" type="ORF">ACFFFR_07580</name>
</gene>
<feature type="transmembrane region" description="Helical" evidence="7">
    <location>
        <begin position="12"/>
        <end position="32"/>
    </location>
</feature>
<evidence type="ECO:0000256" key="4">
    <source>
        <dbReference type="ARBA" id="ARBA00022692"/>
    </source>
</evidence>